<evidence type="ECO:0000256" key="2">
    <source>
        <dbReference type="SAM" id="Phobius"/>
    </source>
</evidence>
<feature type="region of interest" description="Disordered" evidence="1">
    <location>
        <begin position="1"/>
        <end position="26"/>
    </location>
</feature>
<evidence type="ECO:0008006" key="5">
    <source>
        <dbReference type="Google" id="ProtNLM"/>
    </source>
</evidence>
<dbReference type="AlphaFoldDB" id="A0A511FHY3"/>
<evidence type="ECO:0000313" key="4">
    <source>
        <dbReference type="Proteomes" id="UP000321723"/>
    </source>
</evidence>
<name>A0A511FHY3_9CELL</name>
<keyword evidence="2" id="KW-0812">Transmembrane</keyword>
<protein>
    <recommendedName>
        <fullName evidence="5">Gram-positive cocci surface proteins LPxTG domain-containing protein</fullName>
    </recommendedName>
</protein>
<proteinExistence type="predicted"/>
<dbReference type="Proteomes" id="UP000321723">
    <property type="component" value="Unassembled WGS sequence"/>
</dbReference>
<accession>A0A511FHY3</accession>
<keyword evidence="2" id="KW-0472">Membrane</keyword>
<reference evidence="3 4" key="1">
    <citation type="submission" date="2019-07" db="EMBL/GenBank/DDBJ databases">
        <title>Whole genome shotgun sequence of Cellulomonas hominis NBRC 16055.</title>
        <authorList>
            <person name="Hosoyama A."/>
            <person name="Uohara A."/>
            <person name="Ohji S."/>
            <person name="Ichikawa N."/>
        </authorList>
    </citation>
    <scope>NUCLEOTIDE SEQUENCE [LARGE SCALE GENOMIC DNA]</scope>
    <source>
        <strain evidence="3 4">NBRC 16055</strain>
    </source>
</reference>
<keyword evidence="4" id="KW-1185">Reference proteome</keyword>
<keyword evidence="2" id="KW-1133">Transmembrane helix</keyword>
<dbReference type="EMBL" id="BJVQ01000123">
    <property type="protein sequence ID" value="GEL48859.1"/>
    <property type="molecule type" value="Genomic_DNA"/>
</dbReference>
<gene>
    <name evidence="3" type="ORF">CHO01_39750</name>
</gene>
<feature type="transmembrane region" description="Helical" evidence="2">
    <location>
        <begin position="35"/>
        <end position="54"/>
    </location>
</feature>
<feature type="transmembrane region" description="Helical" evidence="2">
    <location>
        <begin position="257"/>
        <end position="278"/>
    </location>
</feature>
<sequence length="285" mass="28822">MSDLYESGGVRECAPGTGNGAGSTRRWDMERMRRAALGLLATVAVTAGAVLALAGPAAAAAPAPALAAPAVVDPVPDPEVPAPDPATACANPSAGEGYAPPGRCELVLVRAAGICLGDAPALDYAVDPFGTPNTTVTITFVNPAGDDAVLSGLPLSGRIYWPGTVIQDGVVVDWPGWTRNPDGTWEEFDAYSFTRPSVRVEFEVNPSVATVVSYPPATSACANPPQSGVLGVTTTSQVLAAPETQSAVLAVTGANSWPLVAVAGAAVLLGAGMVALSVRRGHRAR</sequence>
<evidence type="ECO:0000256" key="1">
    <source>
        <dbReference type="SAM" id="MobiDB-lite"/>
    </source>
</evidence>
<comment type="caution">
    <text evidence="3">The sequence shown here is derived from an EMBL/GenBank/DDBJ whole genome shotgun (WGS) entry which is preliminary data.</text>
</comment>
<organism evidence="3 4">
    <name type="scientific">Cellulomonas hominis</name>
    <dbReference type="NCBI Taxonomy" id="156981"/>
    <lineage>
        <taxon>Bacteria</taxon>
        <taxon>Bacillati</taxon>
        <taxon>Actinomycetota</taxon>
        <taxon>Actinomycetes</taxon>
        <taxon>Micrococcales</taxon>
        <taxon>Cellulomonadaceae</taxon>
        <taxon>Cellulomonas</taxon>
    </lineage>
</organism>
<evidence type="ECO:0000313" key="3">
    <source>
        <dbReference type="EMBL" id="GEL48859.1"/>
    </source>
</evidence>